<organism evidence="1 2">
    <name type="scientific">Mesorhizobium plurifarium</name>
    <dbReference type="NCBI Taxonomy" id="69974"/>
    <lineage>
        <taxon>Bacteria</taxon>
        <taxon>Pseudomonadati</taxon>
        <taxon>Pseudomonadota</taxon>
        <taxon>Alphaproteobacteria</taxon>
        <taxon>Hyphomicrobiales</taxon>
        <taxon>Phyllobacteriaceae</taxon>
        <taxon>Mesorhizobium</taxon>
    </lineage>
</organism>
<reference evidence="2" key="1">
    <citation type="submission" date="2014-08" db="EMBL/GenBank/DDBJ databases">
        <authorList>
            <person name="Edwards T."/>
        </authorList>
    </citation>
    <scope>NUCLEOTIDE SEQUENCE [LARGE SCALE GENOMIC DNA]</scope>
</reference>
<evidence type="ECO:0000313" key="1">
    <source>
        <dbReference type="EMBL" id="CDX60018.1"/>
    </source>
</evidence>
<name>A0A0K2W325_MESPL</name>
<dbReference type="EMBL" id="CCND01000023">
    <property type="protein sequence ID" value="CDX60018.1"/>
    <property type="molecule type" value="Genomic_DNA"/>
</dbReference>
<evidence type="ECO:0000313" key="2">
    <source>
        <dbReference type="Proteomes" id="UP000182888"/>
    </source>
</evidence>
<accession>A0A0K2W325</accession>
<proteinExistence type="predicted"/>
<protein>
    <submittedName>
        <fullName evidence="1">Uncharacterized protein</fullName>
    </submittedName>
</protein>
<dbReference type="Proteomes" id="UP000182888">
    <property type="component" value="Unassembled WGS sequence"/>
</dbReference>
<dbReference type="AlphaFoldDB" id="A0A0K2W325"/>
<sequence length="83" mass="9109">MPNDLPEIAPIDRLAAFLAVVKVTLLPRSVAAMSSPYDGRAKVRKLRHPRNFLASRSKVLRSLPCSPISSRTCSGVIRCCFAK</sequence>
<gene>
    <name evidence="1" type="ORF">MPL1032_30014</name>
</gene>